<dbReference type="GO" id="GO:0005634">
    <property type="term" value="C:nucleus"/>
    <property type="evidence" value="ECO:0007669"/>
    <property type="project" value="TreeGrafter"/>
</dbReference>
<gene>
    <name evidence="8" type="ORF">LSH36_61g09043</name>
</gene>
<proteinExistence type="inferred from homology"/>
<feature type="compositionally biased region" description="Low complexity" evidence="6">
    <location>
        <begin position="25"/>
        <end position="36"/>
    </location>
</feature>
<protein>
    <recommendedName>
        <fullName evidence="7">RING-type domain-containing protein</fullName>
    </recommendedName>
</protein>
<keyword evidence="9" id="KW-1185">Reference proteome</keyword>
<dbReference type="SUPFAM" id="SSF57850">
    <property type="entry name" value="RING/U-box"/>
    <property type="match status" value="1"/>
</dbReference>
<dbReference type="Gene3D" id="3.30.40.10">
    <property type="entry name" value="Zinc/RING finger domain, C3HC4 (zinc finger)"/>
    <property type="match status" value="1"/>
</dbReference>
<evidence type="ECO:0000259" key="7">
    <source>
        <dbReference type="PROSITE" id="PS50089"/>
    </source>
</evidence>
<dbReference type="PANTHER" id="PTHR23059">
    <property type="entry name" value="CYSTEINE AND HISTIDINE-RICH PROTEIN 1"/>
    <property type="match status" value="1"/>
</dbReference>
<evidence type="ECO:0000256" key="6">
    <source>
        <dbReference type="SAM" id="MobiDB-lite"/>
    </source>
</evidence>
<evidence type="ECO:0000256" key="1">
    <source>
        <dbReference type="ARBA" id="ARBA00022723"/>
    </source>
</evidence>
<dbReference type="GO" id="GO:0008270">
    <property type="term" value="F:zinc ion binding"/>
    <property type="evidence" value="ECO:0007669"/>
    <property type="project" value="UniProtKB-KW"/>
</dbReference>
<evidence type="ECO:0000256" key="5">
    <source>
        <dbReference type="PROSITE-ProRule" id="PRU00175"/>
    </source>
</evidence>
<feature type="region of interest" description="Disordered" evidence="6">
    <location>
        <begin position="1"/>
        <end position="40"/>
    </location>
</feature>
<dbReference type="PROSITE" id="PS50089">
    <property type="entry name" value="ZF_RING_2"/>
    <property type="match status" value="1"/>
</dbReference>
<dbReference type="InterPro" id="IPR001841">
    <property type="entry name" value="Znf_RING"/>
</dbReference>
<feature type="domain" description="RING-type" evidence="7">
    <location>
        <begin position="74"/>
        <end position="119"/>
    </location>
</feature>
<keyword evidence="3" id="KW-0862">Zinc</keyword>
<dbReference type="InterPro" id="IPR039338">
    <property type="entry name" value="ZFTRAF1"/>
</dbReference>
<dbReference type="PANTHER" id="PTHR23059:SF4">
    <property type="entry name" value="ZINC FINGER TRAF-TYPE-CONTAINING PROTEIN 1"/>
    <property type="match status" value="1"/>
</dbReference>
<reference evidence="8" key="1">
    <citation type="journal article" date="2023" name="Mol. Biol. Evol.">
        <title>Third-Generation Sequencing Reveals the Adaptive Role of the Epigenome in Three Deep-Sea Polychaetes.</title>
        <authorList>
            <person name="Perez M."/>
            <person name="Aroh O."/>
            <person name="Sun Y."/>
            <person name="Lan Y."/>
            <person name="Juniper S.K."/>
            <person name="Young C.R."/>
            <person name="Angers B."/>
            <person name="Qian P.Y."/>
        </authorList>
    </citation>
    <scope>NUCLEOTIDE SEQUENCE</scope>
    <source>
        <strain evidence="8">P08H-3</strain>
    </source>
</reference>
<keyword evidence="2 5" id="KW-0863">Zinc-finger</keyword>
<evidence type="ECO:0000256" key="3">
    <source>
        <dbReference type="ARBA" id="ARBA00022833"/>
    </source>
</evidence>
<comment type="caution">
    <text evidence="8">The sequence shown here is derived from an EMBL/GenBank/DDBJ whole genome shotgun (WGS) entry which is preliminary data.</text>
</comment>
<dbReference type="CDD" id="cd16505">
    <property type="entry name" value="RING-HC_CYHR1"/>
    <property type="match status" value="1"/>
</dbReference>
<evidence type="ECO:0000256" key="2">
    <source>
        <dbReference type="ARBA" id="ARBA00022771"/>
    </source>
</evidence>
<dbReference type="AlphaFoldDB" id="A0AAD9K486"/>
<comment type="similarity">
    <text evidence="4">Belongs to the ZFTRAF1 family.</text>
</comment>
<feature type="compositionally biased region" description="Polar residues" evidence="6">
    <location>
        <begin position="8"/>
        <end position="19"/>
    </location>
</feature>
<sequence>MRLPPSSDGASEQIINKQNMADIGSSTNNNEEIISENTEKMDIAEPETKKRKVDVPEKNAEYKLEERLNGILCCAVCLDLPPQAVFQCTNGHLMCASCMAHLLADSRLKDETATCPNCRCEISKSLCIRNLAVEKAISELPATCQYCSKLLPRSQLAHHEHNQCLDRCVLFTRTI</sequence>
<organism evidence="8 9">
    <name type="scientific">Paralvinella palmiformis</name>
    <dbReference type="NCBI Taxonomy" id="53620"/>
    <lineage>
        <taxon>Eukaryota</taxon>
        <taxon>Metazoa</taxon>
        <taxon>Spiralia</taxon>
        <taxon>Lophotrochozoa</taxon>
        <taxon>Annelida</taxon>
        <taxon>Polychaeta</taxon>
        <taxon>Sedentaria</taxon>
        <taxon>Canalipalpata</taxon>
        <taxon>Terebellida</taxon>
        <taxon>Terebelliformia</taxon>
        <taxon>Alvinellidae</taxon>
        <taxon>Paralvinella</taxon>
    </lineage>
</organism>
<dbReference type="InterPro" id="IPR013083">
    <property type="entry name" value="Znf_RING/FYVE/PHD"/>
</dbReference>
<name>A0AAD9K486_9ANNE</name>
<accession>A0AAD9K486</accession>
<evidence type="ECO:0000313" key="8">
    <source>
        <dbReference type="EMBL" id="KAK2164626.1"/>
    </source>
</evidence>
<dbReference type="Proteomes" id="UP001208570">
    <property type="component" value="Unassembled WGS sequence"/>
</dbReference>
<keyword evidence="1" id="KW-0479">Metal-binding</keyword>
<dbReference type="EMBL" id="JAODUP010000061">
    <property type="protein sequence ID" value="KAK2164626.1"/>
    <property type="molecule type" value="Genomic_DNA"/>
</dbReference>
<evidence type="ECO:0000256" key="4">
    <source>
        <dbReference type="ARBA" id="ARBA00034319"/>
    </source>
</evidence>
<evidence type="ECO:0000313" key="9">
    <source>
        <dbReference type="Proteomes" id="UP001208570"/>
    </source>
</evidence>